<organism evidence="2 3">
    <name type="scientific">Amylocarpus encephaloides</name>
    <dbReference type="NCBI Taxonomy" id="45428"/>
    <lineage>
        <taxon>Eukaryota</taxon>
        <taxon>Fungi</taxon>
        <taxon>Dikarya</taxon>
        <taxon>Ascomycota</taxon>
        <taxon>Pezizomycotina</taxon>
        <taxon>Leotiomycetes</taxon>
        <taxon>Helotiales</taxon>
        <taxon>Helotiales incertae sedis</taxon>
        <taxon>Amylocarpus</taxon>
    </lineage>
</organism>
<evidence type="ECO:0000313" key="3">
    <source>
        <dbReference type="Proteomes" id="UP000824998"/>
    </source>
</evidence>
<reference evidence="2" key="1">
    <citation type="journal article" date="2021" name="IMA Fungus">
        <title>Genomic characterization of three marine fungi, including Emericellopsis atlantica sp. nov. with signatures of a generalist lifestyle and marine biomass degradation.</title>
        <authorList>
            <person name="Hagestad O.C."/>
            <person name="Hou L."/>
            <person name="Andersen J.H."/>
            <person name="Hansen E.H."/>
            <person name="Altermark B."/>
            <person name="Li C."/>
            <person name="Kuhnert E."/>
            <person name="Cox R.J."/>
            <person name="Crous P.W."/>
            <person name="Spatafora J.W."/>
            <person name="Lail K."/>
            <person name="Amirebrahimi M."/>
            <person name="Lipzen A."/>
            <person name="Pangilinan J."/>
            <person name="Andreopoulos W."/>
            <person name="Hayes R.D."/>
            <person name="Ng V."/>
            <person name="Grigoriev I.V."/>
            <person name="Jackson S.A."/>
            <person name="Sutton T.D.S."/>
            <person name="Dobson A.D.W."/>
            <person name="Rama T."/>
        </authorList>
    </citation>
    <scope>NUCLEOTIDE SEQUENCE</scope>
    <source>
        <strain evidence="2">TRa018bII</strain>
    </source>
</reference>
<dbReference type="AlphaFoldDB" id="A0A9P7YTJ0"/>
<sequence length="229" mass="24158">MTFATPQGPSCVSLPGLSQVSLSPFDTTETQSMTPDPVGAPGFSSVASALPISSRGTGRQAVERRLPFHHSIPASKLILALESSSGTPSLVRQGSRTQRWQGDDKGVTGVGGRARALETALHAQKPAPVLERRRWTVPVLSEPRRAPADAPQNADADRAIRGTSIPRLARGPPRVGRGSCDSARRGGQMPASRAIGWIDGLATMVDPVRFSLLTNHDLALALARPLVLA</sequence>
<feature type="region of interest" description="Disordered" evidence="1">
    <location>
        <begin position="1"/>
        <end position="41"/>
    </location>
</feature>
<protein>
    <submittedName>
        <fullName evidence="2">Uncharacterized protein</fullName>
    </submittedName>
</protein>
<feature type="region of interest" description="Disordered" evidence="1">
    <location>
        <begin position="87"/>
        <end position="110"/>
    </location>
</feature>
<evidence type="ECO:0000313" key="2">
    <source>
        <dbReference type="EMBL" id="KAG9239674.1"/>
    </source>
</evidence>
<evidence type="ECO:0000256" key="1">
    <source>
        <dbReference type="SAM" id="MobiDB-lite"/>
    </source>
</evidence>
<feature type="region of interest" description="Disordered" evidence="1">
    <location>
        <begin position="163"/>
        <end position="189"/>
    </location>
</feature>
<gene>
    <name evidence="2" type="ORF">BJ875DRAFT_538452</name>
</gene>
<dbReference type="EMBL" id="MU251356">
    <property type="protein sequence ID" value="KAG9239674.1"/>
    <property type="molecule type" value="Genomic_DNA"/>
</dbReference>
<dbReference type="Proteomes" id="UP000824998">
    <property type="component" value="Unassembled WGS sequence"/>
</dbReference>
<proteinExistence type="predicted"/>
<feature type="compositionally biased region" description="Polar residues" evidence="1">
    <location>
        <begin position="1"/>
        <end position="34"/>
    </location>
</feature>
<comment type="caution">
    <text evidence="2">The sequence shown here is derived from an EMBL/GenBank/DDBJ whole genome shotgun (WGS) entry which is preliminary data.</text>
</comment>
<name>A0A9P7YTJ0_9HELO</name>
<keyword evidence="3" id="KW-1185">Reference proteome</keyword>
<feature type="compositionally biased region" description="Polar residues" evidence="1">
    <location>
        <begin position="87"/>
        <end position="100"/>
    </location>
</feature>
<accession>A0A9P7YTJ0</accession>